<reference evidence="2" key="1">
    <citation type="journal article" date="2015" name="ISME J.">
        <title>Draft Genome Sequence of Streptomyces incarnatus NRRL8089, which Produces the Nucleoside Antibiotic Sinefungin.</title>
        <authorList>
            <person name="Oshima K."/>
            <person name="Hattori M."/>
            <person name="Shimizu H."/>
            <person name="Fukuda K."/>
            <person name="Nemoto M."/>
            <person name="Inagaki K."/>
            <person name="Tamura T."/>
        </authorList>
    </citation>
    <scope>NUCLEOTIDE SEQUENCE</scope>
    <source>
        <strain evidence="2">FACHB-1277</strain>
    </source>
</reference>
<dbReference type="InterPro" id="IPR056100">
    <property type="entry name" value="DUF7683"/>
</dbReference>
<evidence type="ECO:0000259" key="1">
    <source>
        <dbReference type="Pfam" id="PF24731"/>
    </source>
</evidence>
<accession>A0A926UXR1</accession>
<proteinExistence type="predicted"/>
<dbReference type="RefSeq" id="WP_190353345.1">
    <property type="nucleotide sequence ID" value="NZ_JACJPY010000175.1"/>
</dbReference>
<evidence type="ECO:0000313" key="2">
    <source>
        <dbReference type="EMBL" id="MBD2152893.1"/>
    </source>
</evidence>
<feature type="domain" description="DUF7683" evidence="1">
    <location>
        <begin position="44"/>
        <end position="115"/>
    </location>
</feature>
<protein>
    <recommendedName>
        <fullName evidence="1">DUF7683 domain-containing protein</fullName>
    </recommendedName>
</protein>
<dbReference type="AlphaFoldDB" id="A0A926UXR1"/>
<keyword evidence="3" id="KW-1185">Reference proteome</keyword>
<sequence length="119" mass="14134">MTQIKNFLRLKAPLLLFVKSKYRQGKRSNNFRKPVEIVNGYKVERLLRWYEKEGNALIGESILKDISLADLQKLLSEPANSPMFFSYELTPEQVKYFQQYLEQDFDPHAYDYFLECDAI</sequence>
<name>A0A926UXR1_9CYAN</name>
<comment type="caution">
    <text evidence="2">The sequence shown here is derived from an EMBL/GenBank/DDBJ whole genome shotgun (WGS) entry which is preliminary data.</text>
</comment>
<evidence type="ECO:0000313" key="3">
    <source>
        <dbReference type="Proteomes" id="UP000631421"/>
    </source>
</evidence>
<organism evidence="2 3">
    <name type="scientific">Pseudanabaena cinerea FACHB-1277</name>
    <dbReference type="NCBI Taxonomy" id="2949581"/>
    <lineage>
        <taxon>Bacteria</taxon>
        <taxon>Bacillati</taxon>
        <taxon>Cyanobacteriota</taxon>
        <taxon>Cyanophyceae</taxon>
        <taxon>Pseudanabaenales</taxon>
        <taxon>Pseudanabaenaceae</taxon>
        <taxon>Pseudanabaena</taxon>
        <taxon>Pseudanabaena cinerea</taxon>
    </lineage>
</organism>
<dbReference type="EMBL" id="JACJPY010000175">
    <property type="protein sequence ID" value="MBD2152893.1"/>
    <property type="molecule type" value="Genomic_DNA"/>
</dbReference>
<reference evidence="2" key="2">
    <citation type="submission" date="2020-08" db="EMBL/GenBank/DDBJ databases">
        <authorList>
            <person name="Chen M."/>
            <person name="Teng W."/>
            <person name="Zhao L."/>
            <person name="Hu C."/>
            <person name="Zhou Y."/>
            <person name="Han B."/>
            <person name="Song L."/>
            <person name="Shu W."/>
        </authorList>
    </citation>
    <scope>NUCLEOTIDE SEQUENCE</scope>
    <source>
        <strain evidence="2">FACHB-1277</strain>
    </source>
</reference>
<dbReference type="Pfam" id="PF24731">
    <property type="entry name" value="DUF7683"/>
    <property type="match status" value="1"/>
</dbReference>
<dbReference type="Proteomes" id="UP000631421">
    <property type="component" value="Unassembled WGS sequence"/>
</dbReference>
<gene>
    <name evidence="2" type="ORF">H6F44_22675</name>
</gene>